<comment type="caution">
    <text evidence="4">The sequence shown here is derived from an EMBL/GenBank/DDBJ whole genome shotgun (WGS) entry which is preliminary data.</text>
</comment>
<organism evidence="4 5">
    <name type="scientific">Streptomyces polyrhachis</name>
    <dbReference type="NCBI Taxonomy" id="1282885"/>
    <lineage>
        <taxon>Bacteria</taxon>
        <taxon>Bacillati</taxon>
        <taxon>Actinomycetota</taxon>
        <taxon>Actinomycetes</taxon>
        <taxon>Kitasatosporales</taxon>
        <taxon>Streptomycetaceae</taxon>
        <taxon>Streptomyces</taxon>
    </lineage>
</organism>
<evidence type="ECO:0000259" key="3">
    <source>
        <dbReference type="PROSITE" id="PS51462"/>
    </source>
</evidence>
<proteinExistence type="predicted"/>
<dbReference type="Gene3D" id="3.90.79.10">
    <property type="entry name" value="Nucleoside Triphosphate Pyrophosphohydrolase"/>
    <property type="match status" value="1"/>
</dbReference>
<dbReference type="PANTHER" id="PTHR21340:SF0">
    <property type="entry name" value="BIS(5'-NUCLEOSYL)-TETRAPHOSPHATASE [ASYMMETRICAL]"/>
    <property type="match status" value="1"/>
</dbReference>
<feature type="region of interest" description="Disordered" evidence="2">
    <location>
        <begin position="194"/>
        <end position="219"/>
    </location>
</feature>
<dbReference type="Proteomes" id="UP001596413">
    <property type="component" value="Unassembled WGS sequence"/>
</dbReference>
<protein>
    <submittedName>
        <fullName evidence="4">NUDIX hydrolase</fullName>
    </submittedName>
</protein>
<dbReference type="PROSITE" id="PS51462">
    <property type="entry name" value="NUDIX"/>
    <property type="match status" value="1"/>
</dbReference>
<dbReference type="RefSeq" id="WP_386411567.1">
    <property type="nucleotide sequence ID" value="NZ_JBHSZO010000003.1"/>
</dbReference>
<dbReference type="InterPro" id="IPR051325">
    <property type="entry name" value="Nudix_hydrolase_domain"/>
</dbReference>
<dbReference type="InterPro" id="IPR000086">
    <property type="entry name" value="NUDIX_hydrolase_dom"/>
</dbReference>
<accession>A0ABW2GCL2</accession>
<dbReference type="EMBL" id="JBHSZO010000003">
    <property type="protein sequence ID" value="MFC7217131.1"/>
    <property type="molecule type" value="Genomic_DNA"/>
</dbReference>
<dbReference type="GO" id="GO:0016787">
    <property type="term" value="F:hydrolase activity"/>
    <property type="evidence" value="ECO:0007669"/>
    <property type="project" value="UniProtKB-KW"/>
</dbReference>
<evidence type="ECO:0000256" key="2">
    <source>
        <dbReference type="SAM" id="MobiDB-lite"/>
    </source>
</evidence>
<keyword evidence="1 4" id="KW-0378">Hydrolase</keyword>
<gene>
    <name evidence="4" type="ORF">ACFQLX_02930</name>
</gene>
<dbReference type="PRINTS" id="PR00502">
    <property type="entry name" value="NUDIXFAMILY"/>
</dbReference>
<feature type="domain" description="Nudix hydrolase" evidence="3">
    <location>
        <begin position="58"/>
        <end position="194"/>
    </location>
</feature>
<evidence type="ECO:0000313" key="4">
    <source>
        <dbReference type="EMBL" id="MFC7217131.1"/>
    </source>
</evidence>
<evidence type="ECO:0000256" key="1">
    <source>
        <dbReference type="ARBA" id="ARBA00022801"/>
    </source>
</evidence>
<keyword evidence="5" id="KW-1185">Reference proteome</keyword>
<evidence type="ECO:0000313" key="5">
    <source>
        <dbReference type="Proteomes" id="UP001596413"/>
    </source>
</evidence>
<dbReference type="PANTHER" id="PTHR21340">
    <property type="entry name" value="DIADENOSINE 5,5-P1,P4-TETRAPHOSPHATE PYROPHOSPHOHYDROLASE MUTT"/>
    <property type="match status" value="1"/>
</dbReference>
<dbReference type="CDD" id="cd03674">
    <property type="entry name" value="NUDIX_Hydrolase"/>
    <property type="match status" value="1"/>
</dbReference>
<dbReference type="Pfam" id="PF00293">
    <property type="entry name" value="NUDIX"/>
    <property type="match status" value="1"/>
</dbReference>
<reference evidence="5" key="1">
    <citation type="journal article" date="2019" name="Int. J. Syst. Evol. Microbiol.">
        <title>The Global Catalogue of Microorganisms (GCM) 10K type strain sequencing project: providing services to taxonomists for standard genome sequencing and annotation.</title>
        <authorList>
            <consortium name="The Broad Institute Genomics Platform"/>
            <consortium name="The Broad Institute Genome Sequencing Center for Infectious Disease"/>
            <person name="Wu L."/>
            <person name="Ma J."/>
        </authorList>
    </citation>
    <scope>NUCLEOTIDE SEQUENCE [LARGE SCALE GENOMIC DNA]</scope>
    <source>
        <strain evidence="5">CGMCC 1.13681</strain>
    </source>
</reference>
<sequence length="219" mass="24052">MRPQPETRPEVSHLHHLHHLLARIDPWDDLEREQIATAATWAASGAPLWRTAKPATPPIHLVSYFVALDAPRGRLLLTAHRASGLWLPPGGHVEPGETPWAAVRRECREELGIEAMPWPAGTDPLFLTITETRGPGRHTDVSLWHLIHASPEQITAYDEREFSAIRWPTPAEVLTEPTTHQDPHLHRFTRKLLAAQPTAPAATAAPCPGSASSGPGTPP</sequence>
<dbReference type="InterPro" id="IPR015797">
    <property type="entry name" value="NUDIX_hydrolase-like_dom_sf"/>
</dbReference>
<dbReference type="InterPro" id="IPR020476">
    <property type="entry name" value="Nudix_hydrolase"/>
</dbReference>
<name>A0ABW2GCL2_9ACTN</name>
<dbReference type="SUPFAM" id="SSF55811">
    <property type="entry name" value="Nudix"/>
    <property type="match status" value="1"/>
</dbReference>